<reference evidence="2 3" key="1">
    <citation type="journal article" date="2018" name="New Phytol.">
        <title>Phylogenomics of Endogonaceae and evolution of mycorrhizas within Mucoromycota.</title>
        <authorList>
            <person name="Chang Y."/>
            <person name="Desiro A."/>
            <person name="Na H."/>
            <person name="Sandor L."/>
            <person name="Lipzen A."/>
            <person name="Clum A."/>
            <person name="Barry K."/>
            <person name="Grigoriev I.V."/>
            <person name="Martin F.M."/>
            <person name="Stajich J.E."/>
            <person name="Smith M.E."/>
            <person name="Bonito G."/>
            <person name="Spatafora J.W."/>
        </authorList>
    </citation>
    <scope>NUCLEOTIDE SEQUENCE [LARGE SCALE GENOMIC DNA]</scope>
    <source>
        <strain evidence="2 3">GMNB39</strain>
    </source>
</reference>
<dbReference type="EMBL" id="RBNI01003363">
    <property type="protein sequence ID" value="RUP48420.1"/>
    <property type="molecule type" value="Genomic_DNA"/>
</dbReference>
<dbReference type="OrthoDB" id="441172at2759"/>
<keyword evidence="1" id="KW-0812">Transmembrane</keyword>
<gene>
    <name evidence="2" type="ORF">BC936DRAFT_144591</name>
</gene>
<name>A0A433DC69_9FUNG</name>
<feature type="transmembrane region" description="Helical" evidence="1">
    <location>
        <begin position="193"/>
        <end position="215"/>
    </location>
</feature>
<sequence>MNQSVIAEALFSFANGSTCSDTPEYPYFQQQDPQAFGHSEKVSIILFFSIIAALLLSFVVYFWIMECHKVSPQRRRQVKLEISKEMDQLIENFKWQVATCVKLPVVALAVVLWKAAVGRQHGYGRRLDGSRHHVNDHGVPSSTAPGTQRGFSLRQQKVLKHKYHHLVSLIFLGVFVVSIFVLLSTLWRSPTSFTTIILEAAVFAFVLCINLFLVTRQHFYYMKRKEFFGRDHPQMLALSKTRFYDWDRRMWGNWVQIAILFIEFFQLLGFPLRDMLAATSVNFDDLAVSQSPTACSTIASTNTSVDVPQFQKLVNEVINVGGLIPDMRSPTWYRYTLWSTFIVVCASLAIALMVHGLNRLRPYMISVRWVHWFVPIVHDLIGLLTNFCGLTYILLPTPPEFDVLPGLGKKTLLRLSLLYVIPYRSGKSRDSIALPHALLDHFCEFCRLSIPQRWHGYRSSDSTVPWRRYWPARVPLGFIDRLRRCDGEIAFKTMGVAFIKNMGARHTTFLFLCFSRAVDQKVFTHTRTRMSKSGLLLMINSLLIESTSKVRAILSIAILLTMVCYNVNTRPCYVDKINYIRTASFSCILWTSVLVGMLNDVHKVFALGPYITLGIIAGGWCVLIVLFLVIYRYYVPLLDFDVDIGGEMVVGMYGVYAGAWASEVQRSKTVLNVIRKVEDEASGEVFALEDPEGDPVGTEISWKQTEHYNGREEKQMLEWWQAWNRAMGRE</sequence>
<comment type="caution">
    <text evidence="2">The sequence shown here is derived from an EMBL/GenBank/DDBJ whole genome shotgun (WGS) entry which is preliminary data.</text>
</comment>
<keyword evidence="1" id="KW-0472">Membrane</keyword>
<feature type="transmembrane region" description="Helical" evidence="1">
    <location>
        <begin position="335"/>
        <end position="357"/>
    </location>
</feature>
<evidence type="ECO:0000313" key="3">
    <source>
        <dbReference type="Proteomes" id="UP000268093"/>
    </source>
</evidence>
<feature type="transmembrane region" description="Helical" evidence="1">
    <location>
        <begin position="579"/>
        <end position="598"/>
    </location>
</feature>
<accession>A0A433DC69</accession>
<feature type="transmembrane region" description="Helical" evidence="1">
    <location>
        <begin position="166"/>
        <end position="187"/>
    </location>
</feature>
<dbReference type="AlphaFoldDB" id="A0A433DC69"/>
<organism evidence="2 3">
    <name type="scientific">Jimgerdemannia flammicorona</name>
    <dbReference type="NCBI Taxonomy" id="994334"/>
    <lineage>
        <taxon>Eukaryota</taxon>
        <taxon>Fungi</taxon>
        <taxon>Fungi incertae sedis</taxon>
        <taxon>Mucoromycota</taxon>
        <taxon>Mucoromycotina</taxon>
        <taxon>Endogonomycetes</taxon>
        <taxon>Endogonales</taxon>
        <taxon>Endogonaceae</taxon>
        <taxon>Jimgerdemannia</taxon>
    </lineage>
</organism>
<proteinExistence type="predicted"/>
<dbReference type="Proteomes" id="UP000268093">
    <property type="component" value="Unassembled WGS sequence"/>
</dbReference>
<protein>
    <submittedName>
        <fullName evidence="2">Uncharacterized protein</fullName>
    </submittedName>
</protein>
<keyword evidence="3" id="KW-1185">Reference proteome</keyword>
<evidence type="ECO:0000313" key="2">
    <source>
        <dbReference type="EMBL" id="RUP48420.1"/>
    </source>
</evidence>
<evidence type="ECO:0000256" key="1">
    <source>
        <dbReference type="SAM" id="Phobius"/>
    </source>
</evidence>
<keyword evidence="1" id="KW-1133">Transmembrane helix</keyword>
<feature type="transmembrane region" description="Helical" evidence="1">
    <location>
        <begin position="251"/>
        <end position="272"/>
    </location>
</feature>
<feature type="transmembrane region" description="Helical" evidence="1">
    <location>
        <begin position="610"/>
        <end position="631"/>
    </location>
</feature>
<feature type="transmembrane region" description="Helical" evidence="1">
    <location>
        <begin position="43"/>
        <end position="64"/>
    </location>
</feature>